<sequence>MTVRATKFTPEVLLSAPRRSAGVPNWNGSFVLYSVSTYSFAEQERKSEIRVLNVLTGESTLLTNQSGAREPNWLDDGSVLLLTSGDEGATNIVIGSVDGFQENNYTAGTVNASISNIKLKTLESGAIAIAFSALAKPDGSLYNEEIAPKYRSTGKLYKEIFVRHWDTWITPNRNSIFYGTLSKGSDISSQYELSSVTNALKGTNFESPIPPFGGTDNFDLSTNGIVFVAKDPKLLPATHTKVDVYYIPISDFTVASSRGLQEIARPGFKGASSSPVFSPDGKQIAFLSMKQDGYESDKNQLFVVPDVNRPGWVMHYFAGEDDKGAWKLSPDSITWRSDGKVLYFLVSDYGRVALYYTPTAFNQTRSLPKLFFRHNTISDIRPLENGRAFLSGTSMIDNSFYATIESDPSKPPRLVSSASRNGTVFGLSPSQISEVEWDGAANGTKIHAWVIKPSNFSDTETYPLAYYIHGGPQGAWGDSWSTRWNYAVLAEQGYVVVAPNPTGSTGYGQEFTDAIQNQWGGLPYQDLVKGFAWIEQNLDFVDTDRAVALGASYGGYMMNWIQGHPLGRKFKALMTHDGVFSMTAQVSSEELWFPEHDLGGKFWNHQADWARWDPSRFAQNWATPHLIIHSELDYRLTIAEGLAAFNVLQDKGIESQFLTFPDENHWVLNPENSLLWHTVVFDWLNSHVGLPKYSETDPAAKAALEGAMVVGRTGLKP</sequence>
<protein>
    <recommendedName>
        <fullName evidence="6">Dipeptidyl-peptidase V</fullName>
    </recommendedName>
</protein>
<comment type="similarity">
    <text evidence="1">Belongs to the peptidase S9C family.</text>
</comment>
<comment type="caution">
    <text evidence="8">The sequence shown here is derived from an EMBL/GenBank/DDBJ whole genome shotgun (WGS) entry which is preliminary data.</text>
</comment>
<keyword evidence="9" id="KW-1185">Reference proteome</keyword>
<evidence type="ECO:0000259" key="7">
    <source>
        <dbReference type="Pfam" id="PF00326"/>
    </source>
</evidence>
<dbReference type="AlphaFoldDB" id="A0A9P4VP52"/>
<evidence type="ECO:0000256" key="1">
    <source>
        <dbReference type="ARBA" id="ARBA00010040"/>
    </source>
</evidence>
<gene>
    <name evidence="8" type="ORF">M501DRAFT_939880</name>
</gene>
<dbReference type="SUPFAM" id="SSF82171">
    <property type="entry name" value="DPP6 N-terminal domain-like"/>
    <property type="match status" value="1"/>
</dbReference>
<keyword evidence="5" id="KW-0720">Serine protease</keyword>
<organism evidence="8 9">
    <name type="scientific">Patellaria atrata CBS 101060</name>
    <dbReference type="NCBI Taxonomy" id="1346257"/>
    <lineage>
        <taxon>Eukaryota</taxon>
        <taxon>Fungi</taxon>
        <taxon>Dikarya</taxon>
        <taxon>Ascomycota</taxon>
        <taxon>Pezizomycotina</taxon>
        <taxon>Dothideomycetes</taxon>
        <taxon>Dothideomycetes incertae sedis</taxon>
        <taxon>Patellariales</taxon>
        <taxon>Patellariaceae</taxon>
        <taxon>Patellaria</taxon>
    </lineage>
</organism>
<dbReference type="PANTHER" id="PTHR42776:SF13">
    <property type="entry name" value="DIPEPTIDYL-PEPTIDASE 5"/>
    <property type="match status" value="1"/>
</dbReference>
<dbReference type="InterPro" id="IPR001375">
    <property type="entry name" value="Peptidase_S9_cat"/>
</dbReference>
<evidence type="ECO:0000256" key="2">
    <source>
        <dbReference type="ARBA" id="ARBA00022670"/>
    </source>
</evidence>
<reference evidence="8" key="1">
    <citation type="journal article" date="2020" name="Stud. Mycol.">
        <title>101 Dothideomycetes genomes: a test case for predicting lifestyles and emergence of pathogens.</title>
        <authorList>
            <person name="Haridas S."/>
            <person name="Albert R."/>
            <person name="Binder M."/>
            <person name="Bloem J."/>
            <person name="Labutti K."/>
            <person name="Salamov A."/>
            <person name="Andreopoulos B."/>
            <person name="Baker S."/>
            <person name="Barry K."/>
            <person name="Bills G."/>
            <person name="Bluhm B."/>
            <person name="Cannon C."/>
            <person name="Castanera R."/>
            <person name="Culley D."/>
            <person name="Daum C."/>
            <person name="Ezra D."/>
            <person name="Gonzalez J."/>
            <person name="Henrissat B."/>
            <person name="Kuo A."/>
            <person name="Liang C."/>
            <person name="Lipzen A."/>
            <person name="Lutzoni F."/>
            <person name="Magnuson J."/>
            <person name="Mondo S."/>
            <person name="Nolan M."/>
            <person name="Ohm R."/>
            <person name="Pangilinan J."/>
            <person name="Park H.-J."/>
            <person name="Ramirez L."/>
            <person name="Alfaro M."/>
            <person name="Sun H."/>
            <person name="Tritt A."/>
            <person name="Yoshinaga Y."/>
            <person name="Zwiers L.-H."/>
            <person name="Turgeon B."/>
            <person name="Goodwin S."/>
            <person name="Spatafora J."/>
            <person name="Crous P."/>
            <person name="Grigoriev I."/>
        </authorList>
    </citation>
    <scope>NUCLEOTIDE SEQUENCE</scope>
    <source>
        <strain evidence="8">CBS 101060</strain>
    </source>
</reference>
<dbReference type="OrthoDB" id="416344at2759"/>
<dbReference type="Pfam" id="PF00326">
    <property type="entry name" value="Peptidase_S9"/>
    <property type="match status" value="1"/>
</dbReference>
<dbReference type="Gene3D" id="2.120.10.30">
    <property type="entry name" value="TolB, C-terminal domain"/>
    <property type="match status" value="2"/>
</dbReference>
<dbReference type="EMBL" id="MU006104">
    <property type="protein sequence ID" value="KAF2836397.1"/>
    <property type="molecule type" value="Genomic_DNA"/>
</dbReference>
<dbReference type="InterPro" id="IPR011659">
    <property type="entry name" value="WD40"/>
</dbReference>
<dbReference type="PANTHER" id="PTHR42776">
    <property type="entry name" value="SERINE PEPTIDASE S9 FAMILY MEMBER"/>
    <property type="match status" value="1"/>
</dbReference>
<dbReference type="Pfam" id="PF07676">
    <property type="entry name" value="PD40"/>
    <property type="match status" value="1"/>
</dbReference>
<dbReference type="FunFam" id="3.40.50.1820:FF:000028">
    <property type="entry name" value="S9 family peptidase"/>
    <property type="match status" value="1"/>
</dbReference>
<dbReference type="InterPro" id="IPR011042">
    <property type="entry name" value="6-blade_b-propeller_TolB-like"/>
</dbReference>
<evidence type="ECO:0000313" key="9">
    <source>
        <dbReference type="Proteomes" id="UP000799429"/>
    </source>
</evidence>
<accession>A0A9P4VP52</accession>
<evidence type="ECO:0000256" key="6">
    <source>
        <dbReference type="ARBA" id="ARBA00032829"/>
    </source>
</evidence>
<dbReference type="InterPro" id="IPR029058">
    <property type="entry name" value="AB_hydrolase_fold"/>
</dbReference>
<dbReference type="GO" id="GO:0004252">
    <property type="term" value="F:serine-type endopeptidase activity"/>
    <property type="evidence" value="ECO:0007669"/>
    <property type="project" value="TreeGrafter"/>
</dbReference>
<evidence type="ECO:0000256" key="3">
    <source>
        <dbReference type="ARBA" id="ARBA00022729"/>
    </source>
</evidence>
<dbReference type="Gene3D" id="3.40.50.1820">
    <property type="entry name" value="alpha/beta hydrolase"/>
    <property type="match status" value="1"/>
</dbReference>
<keyword evidence="3" id="KW-0732">Signal</keyword>
<evidence type="ECO:0000256" key="4">
    <source>
        <dbReference type="ARBA" id="ARBA00022801"/>
    </source>
</evidence>
<evidence type="ECO:0000313" key="8">
    <source>
        <dbReference type="EMBL" id="KAF2836397.1"/>
    </source>
</evidence>
<keyword evidence="2" id="KW-0645">Protease</keyword>
<dbReference type="GO" id="GO:0006508">
    <property type="term" value="P:proteolysis"/>
    <property type="evidence" value="ECO:0007669"/>
    <property type="project" value="UniProtKB-KW"/>
</dbReference>
<dbReference type="Proteomes" id="UP000799429">
    <property type="component" value="Unassembled WGS sequence"/>
</dbReference>
<keyword evidence="4" id="KW-0378">Hydrolase</keyword>
<name>A0A9P4VP52_9PEZI</name>
<evidence type="ECO:0000256" key="5">
    <source>
        <dbReference type="ARBA" id="ARBA00022825"/>
    </source>
</evidence>
<dbReference type="SUPFAM" id="SSF53474">
    <property type="entry name" value="alpha/beta-Hydrolases"/>
    <property type="match status" value="1"/>
</dbReference>
<feature type="domain" description="Peptidase S9 prolyl oligopeptidase catalytic" evidence="7">
    <location>
        <begin position="480"/>
        <end position="689"/>
    </location>
</feature>
<proteinExistence type="inferred from homology"/>